<dbReference type="InterPro" id="IPR029016">
    <property type="entry name" value="GAF-like_dom_sf"/>
</dbReference>
<dbReference type="InterPro" id="IPR042070">
    <property type="entry name" value="PucR_C-HTH_sf"/>
</dbReference>
<dbReference type="AlphaFoldDB" id="A0A3N0GIA4"/>
<evidence type="ECO:0000259" key="2">
    <source>
        <dbReference type="Pfam" id="PF13556"/>
    </source>
</evidence>
<reference evidence="4 5" key="1">
    <citation type="submission" date="2018-11" db="EMBL/GenBank/DDBJ databases">
        <authorList>
            <person name="Li F."/>
        </authorList>
    </citation>
    <scope>NUCLEOTIDE SEQUENCE [LARGE SCALE GENOMIC DNA]</scope>
    <source>
        <strain evidence="4 5">Gsoil 818</strain>
    </source>
</reference>
<comment type="caution">
    <text evidence="4">The sequence shown here is derived from an EMBL/GenBank/DDBJ whole genome shotgun (WGS) entry which is preliminary data.</text>
</comment>
<sequence length="563" mass="61816">MTTTAPRPSATLETDLRNQLSNLQGLLMLSMLMTQSGDGEKILHLAETSVPSFGRCHLVGTMIDRHWMPAHSAELSPQQQIEVGVLASSLPPGGGELDIPGHTWAKALPLRSLKSHVGFLVVGAREHLPSGSEQFLFQVLAQQTGIALVNAQLHASERSTAAQLREANETLAETVRVLERTTDIHVRFTRVAAANEGQDGIARALYELTGFPVAVEDRYGNLRAWAGPDRPDPYPKDPGARREQMLRRAMKEGRPIREGGRLVAIANPASDVIGVLALIDPGSQAGDQETIAMEHGATVLAMELAKLRSLAETELRLRRDLVDELLAGTDETSALARAQALGHDLERPHRVAVIEGNGRVHDANAFFMAVRRVARQLRAGSLMVARGETVVLLSDCEVAWEKFRDQVLTDLGGGRCRIGVGDFCQRPADFPRSYHEAQLALRVQRTVKASDRATTYADLGVYRILAEAEDPDTVDRFVQRWLGRLLEYDAQKGAELVHTLSRYLECGGSYEATANTLAVHRSTLKYRLQRIREISGLDIGDPDIAFNLQLATRGWETVRALKA</sequence>
<dbReference type="InterPro" id="IPR051448">
    <property type="entry name" value="CdaR-like_regulators"/>
</dbReference>
<proteinExistence type="inferred from homology"/>
<protein>
    <submittedName>
        <fullName evidence="4">CdaR family transcriptional regulator</fullName>
    </submittedName>
</protein>
<dbReference type="Gene3D" id="1.10.10.2840">
    <property type="entry name" value="PucR C-terminal helix-turn-helix domain"/>
    <property type="match status" value="1"/>
</dbReference>
<dbReference type="InterPro" id="IPR025736">
    <property type="entry name" value="PucR_C-HTH_dom"/>
</dbReference>
<dbReference type="Pfam" id="PF17853">
    <property type="entry name" value="GGDEF_2"/>
    <property type="match status" value="1"/>
</dbReference>
<dbReference type="EMBL" id="RJSF01000046">
    <property type="protein sequence ID" value="RNM12204.1"/>
    <property type="molecule type" value="Genomic_DNA"/>
</dbReference>
<dbReference type="Proteomes" id="UP000279994">
    <property type="component" value="Unassembled WGS sequence"/>
</dbReference>
<feature type="domain" description="CdaR GGDEF-like" evidence="3">
    <location>
        <begin position="330"/>
        <end position="443"/>
    </location>
</feature>
<dbReference type="InterPro" id="IPR041522">
    <property type="entry name" value="CdaR_GGDEF"/>
</dbReference>
<keyword evidence="5" id="KW-1185">Reference proteome</keyword>
<dbReference type="RefSeq" id="WP_123224785.1">
    <property type="nucleotide sequence ID" value="NZ_RJSF01000046.1"/>
</dbReference>
<dbReference type="PANTHER" id="PTHR33744:SF1">
    <property type="entry name" value="DNA-BINDING TRANSCRIPTIONAL ACTIVATOR ADER"/>
    <property type="match status" value="1"/>
</dbReference>
<comment type="similarity">
    <text evidence="1">Belongs to the CdaR family.</text>
</comment>
<evidence type="ECO:0000259" key="3">
    <source>
        <dbReference type="Pfam" id="PF17853"/>
    </source>
</evidence>
<dbReference type="OrthoDB" id="3663486at2"/>
<dbReference type="Gene3D" id="3.30.450.40">
    <property type="match status" value="1"/>
</dbReference>
<evidence type="ECO:0000313" key="4">
    <source>
        <dbReference type="EMBL" id="RNM12204.1"/>
    </source>
</evidence>
<evidence type="ECO:0000256" key="1">
    <source>
        <dbReference type="ARBA" id="ARBA00006754"/>
    </source>
</evidence>
<accession>A0A3N0GIA4</accession>
<feature type="domain" description="PucR C-terminal helix-turn-helix" evidence="2">
    <location>
        <begin position="496"/>
        <end position="552"/>
    </location>
</feature>
<dbReference type="PANTHER" id="PTHR33744">
    <property type="entry name" value="CARBOHYDRATE DIACID REGULATOR"/>
    <property type="match status" value="1"/>
</dbReference>
<evidence type="ECO:0000313" key="5">
    <source>
        <dbReference type="Proteomes" id="UP000279994"/>
    </source>
</evidence>
<organism evidence="4 5">
    <name type="scientific">Nocardioides pocheonensis</name>
    <dbReference type="NCBI Taxonomy" id="661485"/>
    <lineage>
        <taxon>Bacteria</taxon>
        <taxon>Bacillati</taxon>
        <taxon>Actinomycetota</taxon>
        <taxon>Actinomycetes</taxon>
        <taxon>Propionibacteriales</taxon>
        <taxon>Nocardioidaceae</taxon>
        <taxon>Nocardioides</taxon>
    </lineage>
</organism>
<name>A0A3N0GIA4_9ACTN</name>
<dbReference type="Pfam" id="PF13556">
    <property type="entry name" value="HTH_30"/>
    <property type="match status" value="1"/>
</dbReference>
<gene>
    <name evidence="4" type="ORF">EFL26_20600</name>
</gene>